<keyword evidence="1" id="KW-0812">Transmembrane</keyword>
<organism evidence="2 3">
    <name type="scientific">Sphingopyxis terrae subsp. terrae NBRC 15098</name>
    <dbReference type="NCBI Taxonomy" id="1219058"/>
    <lineage>
        <taxon>Bacteria</taxon>
        <taxon>Pseudomonadati</taxon>
        <taxon>Pseudomonadota</taxon>
        <taxon>Alphaproteobacteria</taxon>
        <taxon>Sphingomonadales</taxon>
        <taxon>Sphingomonadaceae</taxon>
        <taxon>Sphingopyxis</taxon>
    </lineage>
</organism>
<dbReference type="KEGG" id="ster:AOA14_02820"/>
<sequence>MFVGHFAPALVAATRPRAPGLGTLFVAAQLVDIGFAALLIPGGEAMRVVPGITAMNPMDLYHMPYTHSLLGALLWGAAFGALVGAITRRREAALLTALVVVSHWFADLIVHIPDLTLYGAPPKLGFGLWNYPLAEMPLEIGLTAAAMIYYARRTSAPTGNRRLWILGGLLAAVQAVDWFGAKAPDYSIEIPLTMLAAYIVLALVAAWAGANRAVVMAQEEAST</sequence>
<feature type="transmembrane region" description="Helical" evidence="1">
    <location>
        <begin position="93"/>
        <end position="113"/>
    </location>
</feature>
<dbReference type="RefSeq" id="WP_062900677.1">
    <property type="nucleotide sequence ID" value="NZ_CP013342.1"/>
</dbReference>
<protein>
    <recommendedName>
        <fullName evidence="4">Metal-dependent hydrolase</fullName>
    </recommendedName>
</protein>
<reference evidence="3" key="1">
    <citation type="submission" date="2015-11" db="EMBL/GenBank/DDBJ databases">
        <title>Complete genome sequence of a polyethylene glycol-degrading strain Sphingopyxis terrae strain 203-1 (NBRC 15098).</title>
        <authorList>
            <person name="Yoshiyuki O."/>
            <person name="Shouta N."/>
            <person name="Nagata Y."/>
            <person name="Numata M."/>
            <person name="Tsuchikane K."/>
            <person name="Hosoyama A."/>
            <person name="Yamazoe A."/>
            <person name="Tsuda M."/>
            <person name="Fujita N."/>
            <person name="Kawai F."/>
        </authorList>
    </citation>
    <scope>NUCLEOTIDE SEQUENCE [LARGE SCALE GENOMIC DNA]</scope>
    <source>
        <strain evidence="3">203-1</strain>
    </source>
</reference>
<reference evidence="2 3" key="2">
    <citation type="journal article" date="2016" name="Genome Announc.">
        <title>Complete Genome Sequence of Sphingopyxis terrae Strain 203-1 (NBRC 111660), a Polyethylene Glycol Degrader.</title>
        <authorList>
            <person name="Ohtsubo Y."/>
            <person name="Nonoyama S."/>
            <person name="Nagata Y."/>
            <person name="Numata M."/>
            <person name="Tsuchikane K."/>
            <person name="Hosoyama A."/>
            <person name="Yamazoe A."/>
            <person name="Tsuda M."/>
            <person name="Fujita N."/>
            <person name="Kawai F."/>
        </authorList>
    </citation>
    <scope>NUCLEOTIDE SEQUENCE [LARGE SCALE GENOMIC DNA]</scope>
    <source>
        <strain evidence="2 3">203-1</strain>
    </source>
</reference>
<dbReference type="STRING" id="1219058.AOA14_02820"/>
<evidence type="ECO:0000313" key="2">
    <source>
        <dbReference type="EMBL" id="AMU93537.1"/>
    </source>
</evidence>
<keyword evidence="1" id="KW-0472">Membrane</keyword>
<accession>A0A142VW76</accession>
<gene>
    <name evidence="2" type="ORF">AOA14_02820</name>
</gene>
<dbReference type="AlphaFoldDB" id="A0A142VW76"/>
<keyword evidence="1" id="KW-1133">Transmembrane helix</keyword>
<dbReference type="EMBL" id="CP013342">
    <property type="protein sequence ID" value="AMU93537.1"/>
    <property type="molecule type" value="Genomic_DNA"/>
</dbReference>
<feature type="transmembrane region" description="Helical" evidence="1">
    <location>
        <begin position="133"/>
        <end position="151"/>
    </location>
</feature>
<evidence type="ECO:0000256" key="1">
    <source>
        <dbReference type="SAM" id="Phobius"/>
    </source>
</evidence>
<feature type="transmembrane region" description="Helical" evidence="1">
    <location>
        <begin position="163"/>
        <end position="180"/>
    </location>
</feature>
<evidence type="ECO:0008006" key="4">
    <source>
        <dbReference type="Google" id="ProtNLM"/>
    </source>
</evidence>
<dbReference type="Proteomes" id="UP000076234">
    <property type="component" value="Chromosome"/>
</dbReference>
<feature type="transmembrane region" description="Helical" evidence="1">
    <location>
        <begin position="192"/>
        <end position="210"/>
    </location>
</feature>
<evidence type="ECO:0000313" key="3">
    <source>
        <dbReference type="Proteomes" id="UP000076234"/>
    </source>
</evidence>
<feature type="transmembrane region" description="Helical" evidence="1">
    <location>
        <begin position="65"/>
        <end position="86"/>
    </location>
</feature>
<proteinExistence type="predicted"/>
<name>A0A142VW76_9SPHN</name>
<feature type="transmembrane region" description="Helical" evidence="1">
    <location>
        <begin position="21"/>
        <end position="40"/>
    </location>
</feature>